<keyword evidence="3" id="KW-1185">Reference proteome</keyword>
<evidence type="ECO:0000313" key="3">
    <source>
        <dbReference type="Proteomes" id="UP001221686"/>
    </source>
</evidence>
<name>A0ABT5E9M6_9BACT</name>
<protein>
    <submittedName>
        <fullName evidence="2">Uncharacterized protein</fullName>
    </submittedName>
</protein>
<organism evidence="2 3">
    <name type="scientific">Nannocystis bainbridge</name>
    <dbReference type="NCBI Taxonomy" id="2995303"/>
    <lineage>
        <taxon>Bacteria</taxon>
        <taxon>Pseudomonadati</taxon>
        <taxon>Myxococcota</taxon>
        <taxon>Polyangia</taxon>
        <taxon>Nannocystales</taxon>
        <taxon>Nannocystaceae</taxon>
        <taxon>Nannocystis</taxon>
    </lineage>
</organism>
<gene>
    <name evidence="2" type="ORF">POL25_34400</name>
</gene>
<dbReference type="Proteomes" id="UP001221686">
    <property type="component" value="Unassembled WGS sequence"/>
</dbReference>
<dbReference type="EMBL" id="JAQNDL010000003">
    <property type="protein sequence ID" value="MDC0722049.1"/>
    <property type="molecule type" value="Genomic_DNA"/>
</dbReference>
<sequence>MSRARDLRGVPGIDHELASGTVTPSPPRSRRRQVRVVQGK</sequence>
<feature type="compositionally biased region" description="Basic and acidic residues" evidence="1">
    <location>
        <begin position="1"/>
        <end position="17"/>
    </location>
</feature>
<comment type="caution">
    <text evidence="2">The sequence shown here is derived from an EMBL/GenBank/DDBJ whole genome shotgun (WGS) entry which is preliminary data.</text>
</comment>
<feature type="region of interest" description="Disordered" evidence="1">
    <location>
        <begin position="1"/>
        <end position="40"/>
    </location>
</feature>
<dbReference type="RefSeq" id="WP_272090546.1">
    <property type="nucleotide sequence ID" value="NZ_JAQNDL010000003.1"/>
</dbReference>
<proteinExistence type="predicted"/>
<evidence type="ECO:0000256" key="1">
    <source>
        <dbReference type="SAM" id="MobiDB-lite"/>
    </source>
</evidence>
<evidence type="ECO:0000313" key="2">
    <source>
        <dbReference type="EMBL" id="MDC0722049.1"/>
    </source>
</evidence>
<reference evidence="2 3" key="1">
    <citation type="submission" date="2022-11" db="EMBL/GenBank/DDBJ databases">
        <title>Minimal conservation of predation-associated metabolite biosynthetic gene clusters underscores biosynthetic potential of Myxococcota including descriptions for ten novel species: Archangium lansinium sp. nov., Myxococcus landrumus sp. nov., Nannocystis bai.</title>
        <authorList>
            <person name="Ahearne A."/>
            <person name="Stevens C."/>
            <person name="Dowd S."/>
        </authorList>
    </citation>
    <scope>NUCLEOTIDE SEQUENCE [LARGE SCALE GENOMIC DNA]</scope>
    <source>
        <strain evidence="2 3">BB15-2</strain>
    </source>
</reference>
<accession>A0ABT5E9M6</accession>